<name>A0A377JUQ6_9HELI</name>
<evidence type="ECO:0000259" key="7">
    <source>
        <dbReference type="Pfam" id="PF12698"/>
    </source>
</evidence>
<dbReference type="Proteomes" id="UP000255103">
    <property type="component" value="Unassembled WGS sequence"/>
</dbReference>
<dbReference type="GO" id="GO:0005886">
    <property type="term" value="C:plasma membrane"/>
    <property type="evidence" value="ECO:0007669"/>
    <property type="project" value="UniProtKB-SubCell"/>
</dbReference>
<dbReference type="RefSeq" id="WP_115722233.1">
    <property type="nucleotide sequence ID" value="NZ_UGHX01000001.1"/>
</dbReference>
<feature type="domain" description="ABC-2 type transporter transmembrane" evidence="7">
    <location>
        <begin position="24"/>
        <end position="373"/>
    </location>
</feature>
<evidence type="ECO:0000313" key="9">
    <source>
        <dbReference type="Proteomes" id="UP000255103"/>
    </source>
</evidence>
<reference evidence="8 9" key="1">
    <citation type="submission" date="2018-06" db="EMBL/GenBank/DDBJ databases">
        <authorList>
            <consortium name="Pathogen Informatics"/>
            <person name="Doyle S."/>
        </authorList>
    </citation>
    <scope>NUCLEOTIDE SEQUENCE [LARGE SCALE GENOMIC DNA]</scope>
    <source>
        <strain evidence="8 9">NCTC12219</strain>
    </source>
</reference>
<comment type="subcellular location">
    <subcellularLocation>
        <location evidence="1">Cell membrane</location>
        <topology evidence="1">Multi-pass membrane protein</topology>
    </subcellularLocation>
</comment>
<protein>
    <submittedName>
        <fullName evidence="8">Putative ABC transporter permease protein</fullName>
    </submittedName>
</protein>
<dbReference type="GO" id="GO:0140359">
    <property type="term" value="F:ABC-type transporter activity"/>
    <property type="evidence" value="ECO:0007669"/>
    <property type="project" value="InterPro"/>
</dbReference>
<dbReference type="PANTHER" id="PTHR30294:SF47">
    <property type="entry name" value="INNER MEMBRANE TRANSPORT PERMEASE YHHJ"/>
    <property type="match status" value="1"/>
</dbReference>
<organism evidence="8 9">
    <name type="scientific">Helicobacter cinaedi</name>
    <dbReference type="NCBI Taxonomy" id="213"/>
    <lineage>
        <taxon>Bacteria</taxon>
        <taxon>Pseudomonadati</taxon>
        <taxon>Campylobacterota</taxon>
        <taxon>Epsilonproteobacteria</taxon>
        <taxon>Campylobacterales</taxon>
        <taxon>Helicobacteraceae</taxon>
        <taxon>Helicobacter</taxon>
    </lineage>
</organism>
<feature type="transmembrane region" description="Helical" evidence="6">
    <location>
        <begin position="273"/>
        <end position="297"/>
    </location>
</feature>
<evidence type="ECO:0000256" key="1">
    <source>
        <dbReference type="ARBA" id="ARBA00004651"/>
    </source>
</evidence>
<keyword evidence="2" id="KW-1003">Cell membrane</keyword>
<feature type="transmembrane region" description="Helical" evidence="6">
    <location>
        <begin position="190"/>
        <end position="213"/>
    </location>
</feature>
<evidence type="ECO:0000256" key="2">
    <source>
        <dbReference type="ARBA" id="ARBA00022475"/>
    </source>
</evidence>
<accession>A0A377JUQ6</accession>
<feature type="transmembrane region" description="Helical" evidence="6">
    <location>
        <begin position="24"/>
        <end position="44"/>
    </location>
</feature>
<evidence type="ECO:0000256" key="5">
    <source>
        <dbReference type="ARBA" id="ARBA00023136"/>
    </source>
</evidence>
<evidence type="ECO:0000256" key="3">
    <source>
        <dbReference type="ARBA" id="ARBA00022692"/>
    </source>
</evidence>
<keyword evidence="4 6" id="KW-1133">Transmembrane helix</keyword>
<sequence length="391" mass="43780">MREHFKPILGFFKREFYGFLNDRFSLFLCTLAPLLLGLFIWAVFSQSFVRSAPIGVVDLDKTPLSQELTRNLSAIPAISVTRSYSSLSEAKDDMSSTQIYAIVVFPKGLESHSKKGILTEIPIYYNAQLMLVAKSIEGAFKQLILTSNVKAKLGKNLIQTHNIDAALAKSSPILMQITPLYNINNSYAQFLLTGILPCSLIMLVILCVINSLARDEADVGFVKGKKSQMPDGIHARLYILTKVFAYAGIFSFWWGVMMVFFHFLGFSFRGSYITLYIGALLTILAYSSVGVFAYAILKDHTRALAVAAIYCAPSFAFAGLTFPVNSMGNFASFWHIILPISHYLKLYVQVANYGIDFLSALKTMCELLPFLLFLSFGILIYRKREPKIEDE</sequence>
<dbReference type="Gene3D" id="3.40.1710.10">
    <property type="entry name" value="abc type-2 transporter like domain"/>
    <property type="match status" value="1"/>
</dbReference>
<dbReference type="EMBL" id="UGHX01000001">
    <property type="protein sequence ID" value="STP11710.1"/>
    <property type="molecule type" value="Genomic_DNA"/>
</dbReference>
<evidence type="ECO:0000256" key="6">
    <source>
        <dbReference type="SAM" id="Phobius"/>
    </source>
</evidence>
<feature type="transmembrane region" description="Helical" evidence="6">
    <location>
        <begin position="303"/>
        <end position="324"/>
    </location>
</feature>
<keyword evidence="5 6" id="KW-0472">Membrane</keyword>
<dbReference type="Pfam" id="PF12698">
    <property type="entry name" value="ABC2_membrane_3"/>
    <property type="match status" value="1"/>
</dbReference>
<dbReference type="AlphaFoldDB" id="A0A377JUQ6"/>
<feature type="transmembrane region" description="Helical" evidence="6">
    <location>
        <begin position="360"/>
        <end position="381"/>
    </location>
</feature>
<evidence type="ECO:0000256" key="4">
    <source>
        <dbReference type="ARBA" id="ARBA00022989"/>
    </source>
</evidence>
<dbReference type="InterPro" id="IPR051449">
    <property type="entry name" value="ABC-2_transporter_component"/>
</dbReference>
<dbReference type="InterPro" id="IPR013525">
    <property type="entry name" value="ABC2_TM"/>
</dbReference>
<dbReference type="PANTHER" id="PTHR30294">
    <property type="entry name" value="MEMBRANE COMPONENT OF ABC TRANSPORTER YHHJ-RELATED"/>
    <property type="match status" value="1"/>
</dbReference>
<evidence type="ECO:0000313" key="8">
    <source>
        <dbReference type="EMBL" id="STP11710.1"/>
    </source>
</evidence>
<keyword evidence="3 6" id="KW-0812">Transmembrane</keyword>
<proteinExistence type="predicted"/>
<gene>
    <name evidence="8" type="ORF">NCTC12219_01609</name>
</gene>
<feature type="transmembrane region" description="Helical" evidence="6">
    <location>
        <begin position="243"/>
        <end position="266"/>
    </location>
</feature>